<dbReference type="Proteomes" id="UP001500518">
    <property type="component" value="Unassembled WGS sequence"/>
</dbReference>
<protein>
    <submittedName>
        <fullName evidence="1">Uncharacterized protein</fullName>
    </submittedName>
</protein>
<organism evidence="1 2">
    <name type="scientific">Erythrobacter westpacificensis</name>
    <dbReference type="NCBI Taxonomy" id="1055231"/>
    <lineage>
        <taxon>Bacteria</taxon>
        <taxon>Pseudomonadati</taxon>
        <taxon>Pseudomonadota</taxon>
        <taxon>Alphaproteobacteria</taxon>
        <taxon>Sphingomonadales</taxon>
        <taxon>Erythrobacteraceae</taxon>
        <taxon>Erythrobacter/Porphyrobacter group</taxon>
        <taxon>Erythrobacter</taxon>
    </lineage>
</organism>
<gene>
    <name evidence="1" type="ORF">GCM10023208_35060</name>
</gene>
<keyword evidence="2" id="KW-1185">Reference proteome</keyword>
<comment type="caution">
    <text evidence="1">The sequence shown here is derived from an EMBL/GenBank/DDBJ whole genome shotgun (WGS) entry which is preliminary data.</text>
</comment>
<evidence type="ECO:0000313" key="1">
    <source>
        <dbReference type="EMBL" id="GAA5063775.1"/>
    </source>
</evidence>
<reference evidence="2" key="1">
    <citation type="journal article" date="2019" name="Int. J. Syst. Evol. Microbiol.">
        <title>The Global Catalogue of Microorganisms (GCM) 10K type strain sequencing project: providing services to taxonomists for standard genome sequencing and annotation.</title>
        <authorList>
            <consortium name="The Broad Institute Genomics Platform"/>
            <consortium name="The Broad Institute Genome Sequencing Center for Infectious Disease"/>
            <person name="Wu L."/>
            <person name="Ma J."/>
        </authorList>
    </citation>
    <scope>NUCLEOTIDE SEQUENCE [LARGE SCALE GENOMIC DNA]</scope>
    <source>
        <strain evidence="2">JCM 18014</strain>
    </source>
</reference>
<proteinExistence type="predicted"/>
<dbReference type="EMBL" id="BAABHV010000038">
    <property type="protein sequence ID" value="GAA5063775.1"/>
    <property type="molecule type" value="Genomic_DNA"/>
</dbReference>
<evidence type="ECO:0000313" key="2">
    <source>
        <dbReference type="Proteomes" id="UP001500518"/>
    </source>
</evidence>
<accession>A0ABP9KR66</accession>
<sequence>MRHPLRELEAIDHMRIVSKMTPEIADPVGYVDVTLIFEKPDEAPDTRRKIGLVGCRLR</sequence>
<name>A0ABP9KR66_9SPHN</name>